<sequence>MTKQFKDHFSKDSAGYARFRPGYPSGLFGYLASLCRDHQTAWDCATGNSQAARRLVDHYGRVIATDASSSQIAAAPPQENIDYRVAAAEQSGIADAGVDLVTVAQALHWFDLAAFYTEVRRVLKPGGVIAVWSYNLLKIAPEIDPIINRLYHDTLEAYWPKERQRVERGYGAIPFPFTPVSPIPGFAMAADWDLSDLSGYLGTWSAVQRMIQTTGVDPVEQLAQPLGAAWGDPQMRRPVTWPLSIRIGYNP</sequence>
<dbReference type="InterPro" id="IPR029063">
    <property type="entry name" value="SAM-dependent_MTases_sf"/>
</dbReference>
<evidence type="ECO:0000313" key="2">
    <source>
        <dbReference type="EMBL" id="AKH19482.1"/>
    </source>
</evidence>
<dbReference type="Proteomes" id="UP000034410">
    <property type="component" value="Chromosome"/>
</dbReference>
<keyword evidence="3" id="KW-1185">Reference proteome</keyword>
<reference evidence="2 3" key="1">
    <citation type="journal article" date="2015" name="Genome Announc.">
        <title>Complete Genome Sequence of Sedimenticola thiotaurini Strain SIP-G1, a Polyphosphate- and Polyhydroxyalkanoate-Accumulating Sulfur-Oxidizing Gammaproteobacterium Isolated from Salt Marsh Sediments.</title>
        <authorList>
            <person name="Flood B.E."/>
            <person name="Jones D.S."/>
            <person name="Bailey J.V."/>
        </authorList>
    </citation>
    <scope>NUCLEOTIDE SEQUENCE [LARGE SCALE GENOMIC DNA]</scope>
    <source>
        <strain evidence="2 3">SIP-G1</strain>
    </source>
</reference>
<dbReference type="RefSeq" id="WP_046858420.1">
    <property type="nucleotide sequence ID" value="NZ_CP011412.1"/>
</dbReference>
<dbReference type="InterPro" id="IPR013216">
    <property type="entry name" value="Methyltransf_11"/>
</dbReference>
<dbReference type="PANTHER" id="PTHR45180">
    <property type="entry name" value="OS01G0307686 PROTEIN"/>
    <property type="match status" value="1"/>
</dbReference>
<dbReference type="EMBL" id="CP011412">
    <property type="protein sequence ID" value="AKH19482.1"/>
    <property type="molecule type" value="Genomic_DNA"/>
</dbReference>
<proteinExistence type="predicted"/>
<organism evidence="2 3">
    <name type="scientific">Sedimenticola thiotaurini</name>
    <dbReference type="NCBI Taxonomy" id="1543721"/>
    <lineage>
        <taxon>Bacteria</taxon>
        <taxon>Pseudomonadati</taxon>
        <taxon>Pseudomonadota</taxon>
        <taxon>Gammaproteobacteria</taxon>
        <taxon>Chromatiales</taxon>
        <taxon>Sedimenticolaceae</taxon>
        <taxon>Sedimenticola</taxon>
    </lineage>
</organism>
<dbReference type="PATRIC" id="fig|1543721.4.peg.623"/>
<dbReference type="Gene3D" id="3.40.50.150">
    <property type="entry name" value="Vaccinia Virus protein VP39"/>
    <property type="match status" value="1"/>
</dbReference>
<accession>A0A0F7JV97</accession>
<dbReference type="OrthoDB" id="9797252at2"/>
<protein>
    <recommendedName>
        <fullName evidence="1">Methyltransferase type 11 domain-containing protein</fullName>
    </recommendedName>
</protein>
<dbReference type="AlphaFoldDB" id="A0A0F7JV97"/>
<dbReference type="SUPFAM" id="SSF53335">
    <property type="entry name" value="S-adenosyl-L-methionine-dependent methyltransferases"/>
    <property type="match status" value="1"/>
</dbReference>
<dbReference type="GO" id="GO:0008757">
    <property type="term" value="F:S-adenosylmethionine-dependent methyltransferase activity"/>
    <property type="evidence" value="ECO:0007669"/>
    <property type="project" value="InterPro"/>
</dbReference>
<evidence type="ECO:0000259" key="1">
    <source>
        <dbReference type="Pfam" id="PF08241"/>
    </source>
</evidence>
<name>A0A0F7JV97_9GAMM</name>
<dbReference type="Pfam" id="PF08241">
    <property type="entry name" value="Methyltransf_11"/>
    <property type="match status" value="1"/>
</dbReference>
<evidence type="ECO:0000313" key="3">
    <source>
        <dbReference type="Proteomes" id="UP000034410"/>
    </source>
</evidence>
<feature type="domain" description="Methyltransferase type 11" evidence="1">
    <location>
        <begin position="43"/>
        <end position="130"/>
    </location>
</feature>
<dbReference type="PANTHER" id="PTHR45180:SF1">
    <property type="entry name" value="OS01G0307686 PROTEIN"/>
    <property type="match status" value="1"/>
</dbReference>
<dbReference type="KEGG" id="seds:AAY24_02975"/>
<dbReference type="CDD" id="cd02440">
    <property type="entry name" value="AdoMet_MTases"/>
    <property type="match status" value="1"/>
</dbReference>
<gene>
    <name evidence="2" type="ORF">AAY24_02975</name>
</gene>